<dbReference type="InterPro" id="IPR029787">
    <property type="entry name" value="Nucleotide_cyclase"/>
</dbReference>
<dbReference type="NCBIfam" id="TIGR00254">
    <property type="entry name" value="GGDEF"/>
    <property type="match status" value="1"/>
</dbReference>
<dbReference type="GO" id="GO:0005886">
    <property type="term" value="C:plasma membrane"/>
    <property type="evidence" value="ECO:0007669"/>
    <property type="project" value="TreeGrafter"/>
</dbReference>
<dbReference type="PROSITE" id="PS50887">
    <property type="entry name" value="GGDEF"/>
    <property type="match status" value="1"/>
</dbReference>
<organism evidence="2">
    <name type="scientific">anaerobic digester metagenome</name>
    <dbReference type="NCBI Taxonomy" id="1263854"/>
    <lineage>
        <taxon>unclassified sequences</taxon>
        <taxon>metagenomes</taxon>
        <taxon>ecological metagenomes</taxon>
    </lineage>
</organism>
<dbReference type="GO" id="GO:0052621">
    <property type="term" value="F:diguanylate cyclase activity"/>
    <property type="evidence" value="ECO:0007669"/>
    <property type="project" value="TreeGrafter"/>
</dbReference>
<dbReference type="GO" id="GO:1902201">
    <property type="term" value="P:negative regulation of bacterial-type flagellum-dependent cell motility"/>
    <property type="evidence" value="ECO:0007669"/>
    <property type="project" value="TreeGrafter"/>
</dbReference>
<dbReference type="Pfam" id="PF00990">
    <property type="entry name" value="GGDEF"/>
    <property type="match status" value="1"/>
</dbReference>
<dbReference type="SMART" id="SM00065">
    <property type="entry name" value="GAF"/>
    <property type="match status" value="1"/>
</dbReference>
<dbReference type="EMBL" id="CAADRM010000084">
    <property type="protein sequence ID" value="VFU13823.1"/>
    <property type="molecule type" value="Genomic_DNA"/>
</dbReference>
<dbReference type="CDD" id="cd01949">
    <property type="entry name" value="GGDEF"/>
    <property type="match status" value="1"/>
</dbReference>
<evidence type="ECO:0000313" key="2">
    <source>
        <dbReference type="EMBL" id="VFU13823.1"/>
    </source>
</evidence>
<dbReference type="PANTHER" id="PTHR45138">
    <property type="entry name" value="REGULATORY COMPONENTS OF SENSORY TRANSDUCTION SYSTEM"/>
    <property type="match status" value="1"/>
</dbReference>
<dbReference type="SUPFAM" id="SSF55073">
    <property type="entry name" value="Nucleotide cyclase"/>
    <property type="match status" value="1"/>
</dbReference>
<dbReference type="InterPro" id="IPR043128">
    <property type="entry name" value="Rev_trsase/Diguanyl_cyclase"/>
</dbReference>
<dbReference type="GO" id="GO:0043709">
    <property type="term" value="P:cell adhesion involved in single-species biofilm formation"/>
    <property type="evidence" value="ECO:0007669"/>
    <property type="project" value="TreeGrafter"/>
</dbReference>
<dbReference type="FunFam" id="3.30.70.270:FF:000001">
    <property type="entry name" value="Diguanylate cyclase domain protein"/>
    <property type="match status" value="1"/>
</dbReference>
<dbReference type="InterPro" id="IPR000160">
    <property type="entry name" value="GGDEF_dom"/>
</dbReference>
<evidence type="ECO:0000259" key="1">
    <source>
        <dbReference type="PROSITE" id="PS50887"/>
    </source>
</evidence>
<protein>
    <submittedName>
        <fullName evidence="2">Response regulator PleD</fullName>
    </submittedName>
</protein>
<dbReference type="Gene3D" id="3.30.70.270">
    <property type="match status" value="1"/>
</dbReference>
<reference evidence="2" key="1">
    <citation type="submission" date="2019-03" db="EMBL/GenBank/DDBJ databases">
        <authorList>
            <person name="Hao L."/>
        </authorList>
    </citation>
    <scope>NUCLEOTIDE SEQUENCE</scope>
</reference>
<dbReference type="InterPro" id="IPR003018">
    <property type="entry name" value="GAF"/>
</dbReference>
<dbReference type="InterPro" id="IPR029016">
    <property type="entry name" value="GAF-like_dom_sf"/>
</dbReference>
<dbReference type="SMART" id="SM00267">
    <property type="entry name" value="GGDEF"/>
    <property type="match status" value="1"/>
</dbReference>
<feature type="domain" description="GGDEF" evidence="1">
    <location>
        <begin position="241"/>
        <end position="371"/>
    </location>
</feature>
<dbReference type="AlphaFoldDB" id="A0A485LZB9"/>
<dbReference type="InterPro" id="IPR050469">
    <property type="entry name" value="Diguanylate_Cyclase"/>
</dbReference>
<name>A0A485LZB9_9ZZZZ</name>
<proteinExistence type="predicted"/>
<dbReference type="PANTHER" id="PTHR45138:SF6">
    <property type="entry name" value="DIGUANYLATE CYCLASE DGCN"/>
    <property type="match status" value="1"/>
</dbReference>
<sequence>MFHDILVIAEFFSFVYSSYLGEPGMKFYTESEIRGLLSRVRENEETARKFFEVEASVLSILDFEGFFHKLLSAIMNTFSVGYVWVTLVDTGRAIRIIKAHAASAIPENQLKIIDRHAFSLVVPECDRPVLGNTDLGRFAELVPEGLRKSFNSIAVVPISLDGETAGSLNFADISAERFSPDSDTSLLEQLGLVVSICLSNVAAHEEIKALAFQDPLTGLLNRRAMERALSREMGRARRYEGRLSVVFIDLDDFKKVNDTLGHDNGDELLTYAAAIMRRMVRQTDLVSRFAGDEFVIILPETSPQEAEHLIHRMQEYFKAHPLTLAGTPVPVSFSYGIASMDMAEAEDPAGILKKADELLYKNKREKKASRQ</sequence>
<dbReference type="SUPFAM" id="SSF55781">
    <property type="entry name" value="GAF domain-like"/>
    <property type="match status" value="1"/>
</dbReference>
<gene>
    <name evidence="2" type="primary">pleD</name>
    <name evidence="2" type="ORF">SCFA_220065</name>
</gene>
<accession>A0A485LZB9</accession>
<dbReference type="Gene3D" id="3.30.450.40">
    <property type="match status" value="1"/>
</dbReference>